<sequence>MKSHMLAVVLTLGLVAVAQALPFPYSSSCKKSPSAYSVNSVVTVKPNNTYCFKIEVNVPAGCKDYCCSADLRKFELNVNPSCKISGVKLRSTLNGVPTPTQPTLDPAPGTAAGVILRITNLGLKMSDADGAEICVSLGTNTAGKGCLSLDQLCTPPPNGIPGQCNTVLWDSKFDCCPIDVVGVVTPPAPLVPINCSCDYNPGSTPFVATGAVTTTVNAKSTTYCLPITTTTDYMPSGCGAVDKLLKIELYAKQSLSSAVKSLSLVPATGAPVTLSASWNGANSNVLKWTPINWSVAQASNAKVCIELKEGTTLSDFCFGPKCYLFLFNPNKACCPFYTVPTVPTPP</sequence>
<feature type="domain" description="Pherophorin" evidence="2">
    <location>
        <begin position="23"/>
        <end position="177"/>
    </location>
</feature>
<dbReference type="Pfam" id="PF12499">
    <property type="entry name" value="DUF3707"/>
    <property type="match status" value="2"/>
</dbReference>
<accession>A0ABQ5S0S4</accession>
<proteinExistence type="predicted"/>
<organism evidence="3 4">
    <name type="scientific">Volvox africanus</name>
    <dbReference type="NCBI Taxonomy" id="51714"/>
    <lineage>
        <taxon>Eukaryota</taxon>
        <taxon>Viridiplantae</taxon>
        <taxon>Chlorophyta</taxon>
        <taxon>core chlorophytes</taxon>
        <taxon>Chlorophyceae</taxon>
        <taxon>CS clade</taxon>
        <taxon>Chlamydomonadales</taxon>
        <taxon>Volvocaceae</taxon>
        <taxon>Volvox</taxon>
    </lineage>
</organism>
<reference evidence="3 4" key="1">
    <citation type="journal article" date="2023" name="IScience">
        <title>Expanded male sex-determining region conserved during the evolution of homothallism in the green alga Volvox.</title>
        <authorList>
            <person name="Yamamoto K."/>
            <person name="Matsuzaki R."/>
            <person name="Mahakham W."/>
            <person name="Heman W."/>
            <person name="Sekimoto H."/>
            <person name="Kawachi M."/>
            <person name="Minakuchi Y."/>
            <person name="Toyoda A."/>
            <person name="Nozaki H."/>
        </authorList>
    </citation>
    <scope>NUCLEOTIDE SEQUENCE [LARGE SCALE GENOMIC DNA]</scope>
    <source>
        <strain evidence="3 4">NIES-4468</strain>
    </source>
</reference>
<dbReference type="EMBL" id="BSDZ01000015">
    <property type="protein sequence ID" value="GLI63350.1"/>
    <property type="molecule type" value="Genomic_DNA"/>
</dbReference>
<dbReference type="Proteomes" id="UP001165090">
    <property type="component" value="Unassembled WGS sequence"/>
</dbReference>
<gene>
    <name evidence="3" type="ORF">VaNZ11_006279</name>
</gene>
<name>A0ABQ5S0S4_9CHLO</name>
<feature type="signal peptide" evidence="1">
    <location>
        <begin position="1"/>
        <end position="20"/>
    </location>
</feature>
<protein>
    <recommendedName>
        <fullName evidence="2">Pherophorin domain-containing protein</fullName>
    </recommendedName>
</protein>
<evidence type="ECO:0000256" key="1">
    <source>
        <dbReference type="SAM" id="SignalP"/>
    </source>
</evidence>
<evidence type="ECO:0000313" key="4">
    <source>
        <dbReference type="Proteomes" id="UP001165090"/>
    </source>
</evidence>
<keyword evidence="4" id="KW-1185">Reference proteome</keyword>
<feature type="chain" id="PRO_5047046328" description="Pherophorin domain-containing protein" evidence="1">
    <location>
        <begin position="21"/>
        <end position="346"/>
    </location>
</feature>
<evidence type="ECO:0000259" key="2">
    <source>
        <dbReference type="Pfam" id="PF12499"/>
    </source>
</evidence>
<dbReference type="InterPro" id="IPR024616">
    <property type="entry name" value="Pherophorin"/>
</dbReference>
<evidence type="ECO:0000313" key="3">
    <source>
        <dbReference type="EMBL" id="GLI63350.1"/>
    </source>
</evidence>
<keyword evidence="1" id="KW-0732">Signal</keyword>
<comment type="caution">
    <text evidence="3">The sequence shown here is derived from an EMBL/GenBank/DDBJ whole genome shotgun (WGS) entry which is preliminary data.</text>
</comment>
<feature type="domain" description="Pherophorin" evidence="2">
    <location>
        <begin position="192"/>
        <end position="335"/>
    </location>
</feature>